<feature type="binding site" evidence="14">
    <location>
        <position position="93"/>
    </location>
    <ligand>
        <name>Zn(2+)</name>
        <dbReference type="ChEBI" id="CHEBI:29105"/>
    </ligand>
</feature>
<evidence type="ECO:0000259" key="16">
    <source>
        <dbReference type="Pfam" id="PF01087"/>
    </source>
</evidence>
<evidence type="ECO:0000256" key="11">
    <source>
        <dbReference type="ARBA" id="ARBA00023277"/>
    </source>
</evidence>
<dbReference type="EC" id="2.7.7.12" evidence="4 12"/>
<comment type="pathway">
    <text evidence="2 15">Carbohydrate metabolism; galactose metabolism.</text>
</comment>
<evidence type="ECO:0000256" key="2">
    <source>
        <dbReference type="ARBA" id="ARBA00004947"/>
    </source>
</evidence>
<dbReference type="Gene3D" id="3.30.428.10">
    <property type="entry name" value="HIT-like"/>
    <property type="match status" value="2"/>
</dbReference>
<evidence type="ECO:0000256" key="5">
    <source>
        <dbReference type="ARBA" id="ARBA00016340"/>
    </source>
</evidence>
<comment type="catalytic activity">
    <reaction evidence="1 15">
        <text>alpha-D-galactose 1-phosphate + UDP-alpha-D-glucose = alpha-D-glucose 1-phosphate + UDP-alpha-D-galactose</text>
        <dbReference type="Rhea" id="RHEA:13989"/>
        <dbReference type="ChEBI" id="CHEBI:58336"/>
        <dbReference type="ChEBI" id="CHEBI:58601"/>
        <dbReference type="ChEBI" id="CHEBI:58885"/>
        <dbReference type="ChEBI" id="CHEBI:66914"/>
        <dbReference type="EC" id="2.7.7.12"/>
    </reaction>
</comment>
<dbReference type="Pfam" id="PF02744">
    <property type="entry name" value="GalP_UDP_tr_C"/>
    <property type="match status" value="1"/>
</dbReference>
<evidence type="ECO:0000256" key="12">
    <source>
        <dbReference type="NCBIfam" id="TIGR00209"/>
    </source>
</evidence>
<comment type="cofactor">
    <cofactor evidence="14">
        <name>Zn(2+)</name>
        <dbReference type="ChEBI" id="CHEBI:29105"/>
    </cofactor>
    <text evidence="14">Binds 1 zinc ion per subunit.</text>
</comment>
<dbReference type="InterPro" id="IPR019779">
    <property type="entry name" value="GalP_UDPtransf1_His-AS"/>
</dbReference>
<dbReference type="GO" id="GO:0033499">
    <property type="term" value="P:galactose catabolic process via UDP-galactose, Leloir pathway"/>
    <property type="evidence" value="ECO:0007669"/>
    <property type="project" value="TreeGrafter"/>
</dbReference>
<evidence type="ECO:0000256" key="8">
    <source>
        <dbReference type="ARBA" id="ARBA00022723"/>
    </source>
</evidence>
<reference evidence="19" key="1">
    <citation type="submission" date="2017-09" db="EMBL/GenBank/DDBJ databases">
        <title>Depth-based differentiation of microbial function through sediment-hosted aquifers and enrichment of novel symbionts in the deep terrestrial subsurface.</title>
        <authorList>
            <person name="Probst A.J."/>
            <person name="Ladd B."/>
            <person name="Jarett J.K."/>
            <person name="Geller-Mcgrath D.E."/>
            <person name="Sieber C.M.K."/>
            <person name="Emerson J.B."/>
            <person name="Anantharaman K."/>
            <person name="Thomas B.C."/>
            <person name="Malmstrom R."/>
            <person name="Stieglmeier M."/>
            <person name="Klingl A."/>
            <person name="Woyke T."/>
            <person name="Ryan C.M."/>
            <person name="Banfield J.F."/>
        </authorList>
    </citation>
    <scope>NUCLEOTIDE SEQUENCE [LARGE SCALE GENOMIC DNA]</scope>
</reference>
<dbReference type="CDD" id="cd00608">
    <property type="entry name" value="GalT"/>
    <property type="match status" value="1"/>
</dbReference>
<keyword evidence="9 14" id="KW-0862">Zinc</keyword>
<dbReference type="PROSITE" id="PS00117">
    <property type="entry name" value="GAL_P_UDP_TRANSF_I"/>
    <property type="match status" value="1"/>
</dbReference>
<evidence type="ECO:0000256" key="14">
    <source>
        <dbReference type="PIRSR" id="PIRSR000808-3"/>
    </source>
</evidence>
<dbReference type="UniPathway" id="UPA00214"/>
<dbReference type="PANTHER" id="PTHR11943:SF1">
    <property type="entry name" value="GALACTOSE-1-PHOSPHATE URIDYLYLTRANSFERASE"/>
    <property type="match status" value="1"/>
</dbReference>
<evidence type="ECO:0000256" key="10">
    <source>
        <dbReference type="ARBA" id="ARBA00023144"/>
    </source>
</evidence>
<dbReference type="AlphaFoldDB" id="A0A2M7SCT0"/>
<dbReference type="InterPro" id="IPR001937">
    <property type="entry name" value="GalP_UDPtransf1"/>
</dbReference>
<dbReference type="Proteomes" id="UP000229307">
    <property type="component" value="Unassembled WGS sequence"/>
</dbReference>
<feature type="binding site" evidence="14">
    <location>
        <position position="35"/>
    </location>
    <ligand>
        <name>Zn(2+)</name>
        <dbReference type="ChEBI" id="CHEBI:29105"/>
    </ligand>
</feature>
<keyword evidence="7 15" id="KW-0548">Nucleotidyltransferase</keyword>
<feature type="domain" description="Galactose-1-phosphate uridyl transferase C-terminal" evidence="17">
    <location>
        <begin position="166"/>
        <end position="322"/>
    </location>
</feature>
<dbReference type="EMBL" id="PFMR01000126">
    <property type="protein sequence ID" value="PIZ17332.1"/>
    <property type="molecule type" value="Genomic_DNA"/>
</dbReference>
<dbReference type="InterPro" id="IPR036265">
    <property type="entry name" value="HIT-like_sf"/>
</dbReference>
<evidence type="ECO:0000256" key="9">
    <source>
        <dbReference type="ARBA" id="ARBA00022833"/>
    </source>
</evidence>
<feature type="binding site" evidence="14">
    <location>
        <position position="144"/>
    </location>
    <ligand>
        <name>Zn(2+)</name>
        <dbReference type="ChEBI" id="CHEBI:29105"/>
    </ligand>
</feature>
<dbReference type="PIRSF" id="PIRSF000808">
    <property type="entry name" value="GalT"/>
    <property type="match status" value="1"/>
</dbReference>
<dbReference type="InterPro" id="IPR005850">
    <property type="entry name" value="GalP_Utransf_C"/>
</dbReference>
<dbReference type="InterPro" id="IPR005849">
    <property type="entry name" value="GalP_Utransf_N"/>
</dbReference>
<feature type="domain" description="Galactose-1-phosphate uridyl transferase N-terminal" evidence="16">
    <location>
        <begin position="2"/>
        <end position="156"/>
    </location>
</feature>
<dbReference type="PANTHER" id="PTHR11943">
    <property type="entry name" value="GALACTOSE-1-PHOSPHATE URIDYLYLTRANSFERASE"/>
    <property type="match status" value="1"/>
</dbReference>
<comment type="similarity">
    <text evidence="3 15">Belongs to the galactose-1-phosphate uridylyltransferase type 1 family.</text>
</comment>
<evidence type="ECO:0000256" key="4">
    <source>
        <dbReference type="ARBA" id="ARBA00012384"/>
    </source>
</evidence>
<evidence type="ECO:0000313" key="19">
    <source>
        <dbReference type="Proteomes" id="UP000229307"/>
    </source>
</evidence>
<evidence type="ECO:0000313" key="18">
    <source>
        <dbReference type="EMBL" id="PIZ17332.1"/>
    </source>
</evidence>
<protein>
    <recommendedName>
        <fullName evidence="5 12">Galactose-1-phosphate uridylyltransferase</fullName>
        <ecNumber evidence="4 12">2.7.7.12</ecNumber>
    </recommendedName>
</protein>
<comment type="caution">
    <text evidence="18">The sequence shown here is derived from an EMBL/GenBank/DDBJ whole genome shotgun (WGS) entry which is preliminary data.</text>
</comment>
<evidence type="ECO:0000256" key="3">
    <source>
        <dbReference type="ARBA" id="ARBA00010951"/>
    </source>
</evidence>
<evidence type="ECO:0000259" key="17">
    <source>
        <dbReference type="Pfam" id="PF02744"/>
    </source>
</evidence>
<proteinExistence type="inferred from homology"/>
<feature type="binding site" evidence="14">
    <location>
        <position position="38"/>
    </location>
    <ligand>
        <name>Zn(2+)</name>
        <dbReference type="ChEBI" id="CHEBI:29105"/>
    </ligand>
</feature>
<dbReference type="GO" id="GO:0008270">
    <property type="term" value="F:zinc ion binding"/>
    <property type="evidence" value="ECO:0007669"/>
    <property type="project" value="InterPro"/>
</dbReference>
<evidence type="ECO:0000256" key="15">
    <source>
        <dbReference type="RuleBase" id="RU000506"/>
    </source>
</evidence>
<dbReference type="GO" id="GO:0005737">
    <property type="term" value="C:cytoplasm"/>
    <property type="evidence" value="ECO:0007669"/>
    <property type="project" value="TreeGrafter"/>
</dbReference>
<feature type="active site" description="Tele-UMP-histidine intermediate" evidence="13">
    <location>
        <position position="146"/>
    </location>
</feature>
<evidence type="ECO:0000256" key="13">
    <source>
        <dbReference type="PIRSR" id="PIRSR000808-1"/>
    </source>
</evidence>
<evidence type="ECO:0000256" key="7">
    <source>
        <dbReference type="ARBA" id="ARBA00022695"/>
    </source>
</evidence>
<gene>
    <name evidence="18" type="primary">galT</name>
    <name evidence="18" type="ORF">COY52_04730</name>
</gene>
<accession>A0A2M7SCT0</accession>
<evidence type="ECO:0000256" key="1">
    <source>
        <dbReference type="ARBA" id="ARBA00001107"/>
    </source>
</evidence>
<evidence type="ECO:0000256" key="6">
    <source>
        <dbReference type="ARBA" id="ARBA00022679"/>
    </source>
</evidence>
<keyword evidence="10 15" id="KW-0299">Galactose metabolism</keyword>
<dbReference type="SUPFAM" id="SSF54197">
    <property type="entry name" value="HIT-like"/>
    <property type="match status" value="2"/>
</dbReference>
<sequence length="324" mass="37596">MSELRWNPVLEEWVITAAHRQARPIQLKKNDPGKCLLCPGGAEAPADYDICVFENRFPSLNRNAPEPIVRGDDLYRVKKARGICEVVLYSPKHGSSLARESAGHIKKLIDVWQDRFRELGSLKYIKYVFIFENRGDAIGVTLSHPHGQIYAFPYIPPKIEKEIASSKKYFRRSRRGRSRCLFCEIHRREKKHGRRIVLQGKHFTAFVPFYARWPYEVHIYSKRHVQTILDLAEAEKNDLSKILKKMLVKYDGLFGFPLPFMMVMHQAPTDGRKYPYYHFHIEFYPPHRAKDKIKYLAGCESGAGSFINDTSAEEKAAELRQVKA</sequence>
<keyword evidence="6 15" id="KW-0808">Transferase</keyword>
<organism evidence="18 19">
    <name type="scientific">Candidatus Desantisbacteria bacterium CG_4_10_14_0_8_um_filter_48_22</name>
    <dbReference type="NCBI Taxonomy" id="1974543"/>
    <lineage>
        <taxon>Bacteria</taxon>
        <taxon>Candidatus Desantisiibacteriota</taxon>
    </lineage>
</organism>
<dbReference type="GO" id="GO:0008108">
    <property type="term" value="F:UDP-glucose:hexose-1-phosphate uridylyltransferase activity"/>
    <property type="evidence" value="ECO:0007669"/>
    <property type="project" value="UniProtKB-UniRule"/>
</dbReference>
<dbReference type="NCBIfam" id="TIGR00209">
    <property type="entry name" value="galT_1"/>
    <property type="match status" value="1"/>
</dbReference>
<name>A0A2M7SCT0_9BACT</name>
<dbReference type="Pfam" id="PF01087">
    <property type="entry name" value="GalP_UDP_transf"/>
    <property type="match status" value="1"/>
</dbReference>
<keyword evidence="11 15" id="KW-0119">Carbohydrate metabolism</keyword>
<keyword evidence="8 14" id="KW-0479">Metal-binding</keyword>